<feature type="transmembrane region" description="Helical" evidence="10">
    <location>
        <begin position="313"/>
        <end position="338"/>
    </location>
</feature>
<evidence type="ECO:0000256" key="4">
    <source>
        <dbReference type="ARBA" id="ARBA00022960"/>
    </source>
</evidence>
<evidence type="ECO:0000256" key="8">
    <source>
        <dbReference type="ARBA" id="ARBA00060041"/>
    </source>
</evidence>
<name>A0ABT7IM57_9BURK</name>
<feature type="transmembrane region" description="Helical" evidence="10">
    <location>
        <begin position="161"/>
        <end position="179"/>
    </location>
</feature>
<feature type="transmembrane region" description="Helical" evidence="10">
    <location>
        <begin position="185"/>
        <end position="203"/>
    </location>
</feature>
<comment type="function">
    <text evidence="8 10 11">Involved in peptidoglycan biosynthesis. Transports lipid-linked peptidoglycan precursors from the inner to the outer leaflet of the cytoplasmic membrane.</text>
</comment>
<keyword evidence="10" id="KW-0997">Cell inner membrane</keyword>
<feature type="transmembrane region" description="Helical" evidence="10">
    <location>
        <begin position="389"/>
        <end position="407"/>
    </location>
</feature>
<comment type="subcellular location">
    <subcellularLocation>
        <location evidence="10">Cell inner membrane</location>
        <topology evidence="10">Multi-pass membrane protein</topology>
    </subcellularLocation>
    <subcellularLocation>
        <location evidence="1">Cell membrane</location>
        <topology evidence="1">Multi-pass membrane protein</topology>
    </subcellularLocation>
</comment>
<feature type="transmembrane region" description="Helical" evidence="10">
    <location>
        <begin position="358"/>
        <end position="377"/>
    </location>
</feature>
<evidence type="ECO:0000313" key="13">
    <source>
        <dbReference type="Proteomes" id="UP001165481"/>
    </source>
</evidence>
<feature type="transmembrane region" description="Helical" evidence="10">
    <location>
        <begin position="485"/>
        <end position="505"/>
    </location>
</feature>
<evidence type="ECO:0000256" key="9">
    <source>
        <dbReference type="ARBA" id="ARBA00061532"/>
    </source>
</evidence>
<evidence type="ECO:0000256" key="2">
    <source>
        <dbReference type="ARBA" id="ARBA00022475"/>
    </source>
</evidence>
<comment type="similarity">
    <text evidence="9 10 11">Belongs to the MurJ/MviN family.</text>
</comment>
<dbReference type="NCBIfam" id="TIGR01695">
    <property type="entry name" value="murJ_mviN"/>
    <property type="match status" value="1"/>
</dbReference>
<feature type="transmembrane region" description="Helical" evidence="10">
    <location>
        <begin position="134"/>
        <end position="154"/>
    </location>
</feature>
<keyword evidence="6 10" id="KW-1133">Transmembrane helix</keyword>
<comment type="pathway">
    <text evidence="10">Cell wall biogenesis; peptidoglycan biosynthesis.</text>
</comment>
<dbReference type="PANTHER" id="PTHR47019:SF1">
    <property type="entry name" value="LIPID II FLIPPASE MURJ"/>
    <property type="match status" value="1"/>
</dbReference>
<keyword evidence="4 10" id="KW-0133">Cell shape</keyword>
<evidence type="ECO:0000256" key="7">
    <source>
        <dbReference type="ARBA" id="ARBA00023136"/>
    </source>
</evidence>
<feature type="transmembrane region" description="Helical" evidence="10">
    <location>
        <begin position="413"/>
        <end position="432"/>
    </location>
</feature>
<dbReference type="HAMAP" id="MF_02078">
    <property type="entry name" value="MurJ_MviN"/>
    <property type="match status" value="1"/>
</dbReference>
<comment type="caution">
    <text evidence="12">The sequence shown here is derived from an EMBL/GenBank/DDBJ whole genome shotgun (WGS) entry which is preliminary data.</text>
</comment>
<keyword evidence="10 11" id="KW-0813">Transport</keyword>
<dbReference type="InterPro" id="IPR004268">
    <property type="entry name" value="MurJ"/>
</dbReference>
<accession>A0ABT7IM57</accession>
<reference evidence="12" key="1">
    <citation type="submission" date="2023-03" db="EMBL/GenBank/DDBJ databases">
        <title>Mesosutterella sp. nov. isolated from porcine feces.</title>
        <authorList>
            <person name="Yu S."/>
        </authorList>
    </citation>
    <scope>NUCLEOTIDE SEQUENCE</scope>
    <source>
        <strain evidence="12">AGMB02718</strain>
    </source>
</reference>
<dbReference type="PRINTS" id="PR01806">
    <property type="entry name" value="VIRFACTRMVIN"/>
</dbReference>
<dbReference type="PIRSF" id="PIRSF002869">
    <property type="entry name" value="MviN"/>
    <property type="match status" value="1"/>
</dbReference>
<organism evidence="12 13">
    <name type="scientific">Mesosutterella faecium</name>
    <dbReference type="NCBI Taxonomy" id="2925194"/>
    <lineage>
        <taxon>Bacteria</taxon>
        <taxon>Pseudomonadati</taxon>
        <taxon>Pseudomonadota</taxon>
        <taxon>Betaproteobacteria</taxon>
        <taxon>Burkholderiales</taxon>
        <taxon>Sutterellaceae</taxon>
        <taxon>Mesosutterella</taxon>
    </lineage>
</organism>
<evidence type="ECO:0000256" key="5">
    <source>
        <dbReference type="ARBA" id="ARBA00022984"/>
    </source>
</evidence>
<proteinExistence type="inferred from homology"/>
<dbReference type="Proteomes" id="UP001165481">
    <property type="component" value="Unassembled WGS sequence"/>
</dbReference>
<evidence type="ECO:0000256" key="11">
    <source>
        <dbReference type="PIRNR" id="PIRNR002869"/>
    </source>
</evidence>
<dbReference type="RefSeq" id="WP_243376688.1">
    <property type="nucleotide sequence ID" value="NZ_JAKZJU020000001.1"/>
</dbReference>
<dbReference type="CDD" id="cd13123">
    <property type="entry name" value="MATE_MurJ_like"/>
    <property type="match status" value="1"/>
</dbReference>
<keyword evidence="5 10" id="KW-0573">Peptidoglycan synthesis</keyword>
<feature type="transmembrane region" description="Helical" evidence="10">
    <location>
        <begin position="87"/>
        <end position="114"/>
    </location>
</feature>
<feature type="transmembrane region" description="Helical" evidence="10">
    <location>
        <begin position="444"/>
        <end position="465"/>
    </location>
</feature>
<feature type="transmembrane region" description="Helical" evidence="10">
    <location>
        <begin position="277"/>
        <end position="301"/>
    </location>
</feature>
<keyword evidence="3 10" id="KW-0812">Transmembrane</keyword>
<dbReference type="EMBL" id="JAKZJU020000001">
    <property type="protein sequence ID" value="MDL2059438.1"/>
    <property type="molecule type" value="Genomic_DNA"/>
</dbReference>
<keyword evidence="2 10" id="KW-1003">Cell membrane</keyword>
<keyword evidence="10 11" id="KW-0961">Cell wall biogenesis/degradation</keyword>
<evidence type="ECO:0000313" key="12">
    <source>
        <dbReference type="EMBL" id="MDL2059438.1"/>
    </source>
</evidence>
<keyword evidence="7 10" id="KW-0472">Membrane</keyword>
<evidence type="ECO:0000256" key="1">
    <source>
        <dbReference type="ARBA" id="ARBA00004651"/>
    </source>
</evidence>
<evidence type="ECO:0000256" key="10">
    <source>
        <dbReference type="HAMAP-Rule" id="MF_02078"/>
    </source>
</evidence>
<keyword evidence="13" id="KW-1185">Reference proteome</keyword>
<gene>
    <name evidence="10 12" type="primary">murJ</name>
    <name evidence="12" type="ORF">MUN46_005770</name>
</gene>
<protein>
    <recommendedName>
        <fullName evidence="10">Probable lipid II flippase MurJ</fullName>
    </recommendedName>
</protein>
<dbReference type="Pfam" id="PF03023">
    <property type="entry name" value="MurJ"/>
    <property type="match status" value="1"/>
</dbReference>
<dbReference type="PANTHER" id="PTHR47019">
    <property type="entry name" value="LIPID II FLIPPASE MURJ"/>
    <property type="match status" value="1"/>
</dbReference>
<dbReference type="InterPro" id="IPR051050">
    <property type="entry name" value="Lipid_II_flippase_MurJ/MviN"/>
</dbReference>
<feature type="transmembrane region" description="Helical" evidence="10">
    <location>
        <begin position="235"/>
        <end position="257"/>
    </location>
</feature>
<sequence>MSLLRSAASVSLLTLLSRITGVIRDMLISRYFGATIETDAFYVAFRLPNMLRRLFAEGAFQQAFVPMVASVRATEGEQRTKTFVDHVFSVLAPSVVAVSILGVLFAPVLVWLIASGLASDAGGFALATSLTRWMFPYIAFMSLVAMSAAVLNTYRKFRVPAFTPVLLNLSFIGCSLLLAPHLSRPIYALAAAVILGGCLQLAFQVPALRRIGMIPKFGSLREAAGDKDVRSVLKLMAPALFGVAVAQLSILINTNIASHLSRGAVTWLHYADLLMEFPTALLGVALGTVMLPSLSAAHAAGDEARYNGLLDHGLRLVVLFGIPAAVGLFALAEGLVAFLFGGRAFSGADVLQTSYGVVGYSVGLIGLIALKIVAPAFYARKDIRTPVKVAALSLVCVQAINLVSVPLFAQAGLALSVGLGSLVNSGTLLYLLGRRGIYRPLPGWGKHFFRIFAASFMMLAVLLGLQWGEHWSQLSDPWLVRAGKVLGMVAAGAAVYGAGLLLLGFRPRDLRPPRGS</sequence>
<evidence type="ECO:0000256" key="6">
    <source>
        <dbReference type="ARBA" id="ARBA00022989"/>
    </source>
</evidence>
<evidence type="ECO:0000256" key="3">
    <source>
        <dbReference type="ARBA" id="ARBA00022692"/>
    </source>
</evidence>